<gene>
    <name evidence="10" type="ORF">EG028_07950</name>
</gene>
<dbReference type="AlphaFoldDB" id="A0A3N4MDV4"/>
<dbReference type="Pfam" id="PF14322">
    <property type="entry name" value="SusD-like_3"/>
    <property type="match status" value="1"/>
</dbReference>
<evidence type="ECO:0000313" key="10">
    <source>
        <dbReference type="EMBL" id="RPD42074.1"/>
    </source>
</evidence>
<reference evidence="11" key="1">
    <citation type="submission" date="2018-11" db="EMBL/GenBank/DDBJ databases">
        <title>Chitinophaga lutea sp.nov., isolate from arsenic contaminated soil.</title>
        <authorList>
            <person name="Zong Y."/>
        </authorList>
    </citation>
    <scope>NUCLEOTIDE SEQUENCE [LARGE SCALE GENOMIC DNA]</scope>
    <source>
        <strain evidence="11">YLT18</strain>
    </source>
</reference>
<evidence type="ECO:0000259" key="8">
    <source>
        <dbReference type="Pfam" id="PF07980"/>
    </source>
</evidence>
<sequence>MYMKHLFPYILGGAMLVSAAGCNKLDQAPYGSAIVEDQYYTTLDQCNTSTMVAYRYINYSTWWEILNWRYLAGEAASDNGWVGNTYQPHPTYDAAAHFTLDAGNDRNEAQWIDLYKSIGRFNSTIAGITDAPIPEANKKQFIAELKFLRAWCYFDLIRNWGPVPLVLEIYPPNTHLPRSSVQDVYNQIDKDLNECIAVLPKKGAYPAADRFRASRGAALTLLAKASLYMENWPKAESLSKLVIDEGDYNLEQQFSTLWQYTYKNGIESIFEIQNGSSQVPALPFNQFQVVLNSPGDAGWGYYSVSSDLENAYKSEGDSIRLQWTINRHGLPVAGDPNAPSFDGRPWPASSSSKSARFSRKHYTPKAERPANGLSSLNDKILRFADVLLIHAEACAMQQKSGEALGSLKKVRDRVNLLTDMNLTGWNLINAVRKERRLEMAYEGDRLYDIRRWKDQNGKPVISGIMGPQGSFVLYNTTISTDPFETKNTTELQNKGTSFRENTHMLWPIPASQILLSEGAMQQNPGYF</sequence>
<evidence type="ECO:0000256" key="7">
    <source>
        <dbReference type="SAM" id="SignalP"/>
    </source>
</evidence>
<evidence type="ECO:0000256" key="6">
    <source>
        <dbReference type="SAM" id="MobiDB-lite"/>
    </source>
</evidence>
<organism evidence="10 11">
    <name type="scientific">Chitinophaga barathri</name>
    <dbReference type="NCBI Taxonomy" id="1647451"/>
    <lineage>
        <taxon>Bacteria</taxon>
        <taxon>Pseudomonadati</taxon>
        <taxon>Bacteroidota</taxon>
        <taxon>Chitinophagia</taxon>
        <taxon>Chitinophagales</taxon>
        <taxon>Chitinophagaceae</taxon>
        <taxon>Chitinophaga</taxon>
    </lineage>
</organism>
<feature type="domain" description="SusD-like N-terminal" evidence="9">
    <location>
        <begin position="71"/>
        <end position="225"/>
    </location>
</feature>
<dbReference type="PROSITE" id="PS51257">
    <property type="entry name" value="PROKAR_LIPOPROTEIN"/>
    <property type="match status" value="1"/>
</dbReference>
<evidence type="ECO:0000256" key="1">
    <source>
        <dbReference type="ARBA" id="ARBA00004442"/>
    </source>
</evidence>
<evidence type="ECO:0000256" key="3">
    <source>
        <dbReference type="ARBA" id="ARBA00022729"/>
    </source>
</evidence>
<dbReference type="CDD" id="cd08977">
    <property type="entry name" value="SusD"/>
    <property type="match status" value="1"/>
</dbReference>
<evidence type="ECO:0000313" key="11">
    <source>
        <dbReference type="Proteomes" id="UP000279089"/>
    </source>
</evidence>
<feature type="signal peptide" evidence="7">
    <location>
        <begin position="1"/>
        <end position="19"/>
    </location>
</feature>
<dbReference type="InterPro" id="IPR033985">
    <property type="entry name" value="SusD-like_N"/>
</dbReference>
<protein>
    <submittedName>
        <fullName evidence="10">RagB/SusD family nutrient uptake outer membrane protein</fullName>
    </submittedName>
</protein>
<dbReference type="Gene3D" id="1.25.40.390">
    <property type="match status" value="1"/>
</dbReference>
<dbReference type="OrthoDB" id="618454at2"/>
<evidence type="ECO:0000256" key="5">
    <source>
        <dbReference type="ARBA" id="ARBA00023237"/>
    </source>
</evidence>
<dbReference type="InterPro" id="IPR012944">
    <property type="entry name" value="SusD_RagB_dom"/>
</dbReference>
<comment type="caution">
    <text evidence="10">The sequence shown here is derived from an EMBL/GenBank/DDBJ whole genome shotgun (WGS) entry which is preliminary data.</text>
</comment>
<keyword evidence="11" id="KW-1185">Reference proteome</keyword>
<accession>A0A3N4MDV4</accession>
<dbReference type="Proteomes" id="UP000279089">
    <property type="component" value="Unassembled WGS sequence"/>
</dbReference>
<feature type="region of interest" description="Disordered" evidence="6">
    <location>
        <begin position="334"/>
        <end position="370"/>
    </location>
</feature>
<feature type="chain" id="PRO_5018176818" evidence="7">
    <location>
        <begin position="20"/>
        <end position="527"/>
    </location>
</feature>
<dbReference type="InterPro" id="IPR011990">
    <property type="entry name" value="TPR-like_helical_dom_sf"/>
</dbReference>
<dbReference type="GO" id="GO:0009279">
    <property type="term" value="C:cell outer membrane"/>
    <property type="evidence" value="ECO:0007669"/>
    <property type="project" value="UniProtKB-SubCell"/>
</dbReference>
<dbReference type="SUPFAM" id="SSF48452">
    <property type="entry name" value="TPR-like"/>
    <property type="match status" value="1"/>
</dbReference>
<evidence type="ECO:0000256" key="4">
    <source>
        <dbReference type="ARBA" id="ARBA00023136"/>
    </source>
</evidence>
<dbReference type="EMBL" id="RMBX01000003">
    <property type="protein sequence ID" value="RPD42074.1"/>
    <property type="molecule type" value="Genomic_DNA"/>
</dbReference>
<comment type="subcellular location">
    <subcellularLocation>
        <location evidence="1">Cell outer membrane</location>
    </subcellularLocation>
</comment>
<keyword evidence="5" id="KW-0998">Cell outer membrane</keyword>
<keyword evidence="4" id="KW-0472">Membrane</keyword>
<comment type="similarity">
    <text evidence="2">Belongs to the SusD family.</text>
</comment>
<evidence type="ECO:0000259" key="9">
    <source>
        <dbReference type="Pfam" id="PF14322"/>
    </source>
</evidence>
<keyword evidence="3 7" id="KW-0732">Signal</keyword>
<proteinExistence type="inferred from homology"/>
<evidence type="ECO:0000256" key="2">
    <source>
        <dbReference type="ARBA" id="ARBA00006275"/>
    </source>
</evidence>
<feature type="domain" description="RagB/SusD" evidence="8">
    <location>
        <begin position="354"/>
        <end position="526"/>
    </location>
</feature>
<dbReference type="Pfam" id="PF07980">
    <property type="entry name" value="SusD_RagB"/>
    <property type="match status" value="1"/>
</dbReference>
<name>A0A3N4MDV4_9BACT</name>